<evidence type="ECO:0000256" key="2">
    <source>
        <dbReference type="ARBA" id="ARBA00012438"/>
    </source>
</evidence>
<dbReference type="InterPro" id="IPR004358">
    <property type="entry name" value="Sig_transdc_His_kin-like_C"/>
</dbReference>
<evidence type="ECO:0000313" key="9">
    <source>
        <dbReference type="Proteomes" id="UP000262699"/>
    </source>
</evidence>
<keyword evidence="4" id="KW-0547">Nucleotide-binding</keyword>
<keyword evidence="5 8" id="KW-0418">Kinase</keyword>
<evidence type="ECO:0000313" key="8">
    <source>
        <dbReference type="EMBL" id="HCB75914.1"/>
    </source>
</evidence>
<evidence type="ECO:0000256" key="6">
    <source>
        <dbReference type="ARBA" id="ARBA00022840"/>
    </source>
</evidence>
<feature type="domain" description="Histidine kinase" evidence="7">
    <location>
        <begin position="1"/>
        <end position="89"/>
    </location>
</feature>
<dbReference type="InterPro" id="IPR050980">
    <property type="entry name" value="2C_sensor_his_kinase"/>
</dbReference>
<dbReference type="Proteomes" id="UP000262699">
    <property type="component" value="Unassembled WGS sequence"/>
</dbReference>
<name>A0A3D0WD58_9SPHN</name>
<dbReference type="GO" id="GO:0005524">
    <property type="term" value="F:ATP binding"/>
    <property type="evidence" value="ECO:0007669"/>
    <property type="project" value="UniProtKB-KW"/>
</dbReference>
<dbReference type="InterPro" id="IPR005467">
    <property type="entry name" value="His_kinase_dom"/>
</dbReference>
<evidence type="ECO:0000256" key="3">
    <source>
        <dbReference type="ARBA" id="ARBA00022679"/>
    </source>
</evidence>
<organism evidence="8 9">
    <name type="scientific">Sphingomonas bacterium</name>
    <dbReference type="NCBI Taxonomy" id="1895847"/>
    <lineage>
        <taxon>Bacteria</taxon>
        <taxon>Pseudomonadati</taxon>
        <taxon>Pseudomonadota</taxon>
        <taxon>Alphaproteobacteria</taxon>
        <taxon>Sphingomonadales</taxon>
        <taxon>Sphingomonadaceae</taxon>
        <taxon>Sphingomonas</taxon>
    </lineage>
</organism>
<comment type="catalytic activity">
    <reaction evidence="1">
        <text>ATP + protein L-histidine = ADP + protein N-phospho-L-histidine.</text>
        <dbReference type="EC" id="2.7.13.3"/>
    </reaction>
</comment>
<dbReference type="Pfam" id="PF02518">
    <property type="entry name" value="HATPase_c"/>
    <property type="match status" value="1"/>
</dbReference>
<gene>
    <name evidence="8" type="ORF">DEP91_07030</name>
</gene>
<dbReference type="EC" id="2.7.13.3" evidence="2"/>
<dbReference type="SMART" id="SM00387">
    <property type="entry name" value="HATPase_c"/>
    <property type="match status" value="1"/>
</dbReference>
<dbReference type="PRINTS" id="PR00344">
    <property type="entry name" value="BCTRLSENSOR"/>
</dbReference>
<evidence type="ECO:0000256" key="4">
    <source>
        <dbReference type="ARBA" id="ARBA00022741"/>
    </source>
</evidence>
<reference evidence="8 9" key="1">
    <citation type="journal article" date="2018" name="Nat. Biotechnol.">
        <title>A standardized bacterial taxonomy based on genome phylogeny substantially revises the tree of life.</title>
        <authorList>
            <person name="Parks D.H."/>
            <person name="Chuvochina M."/>
            <person name="Waite D.W."/>
            <person name="Rinke C."/>
            <person name="Skarshewski A."/>
            <person name="Chaumeil P.A."/>
            <person name="Hugenholtz P."/>
        </authorList>
    </citation>
    <scope>NUCLEOTIDE SEQUENCE [LARGE SCALE GENOMIC DNA]</scope>
    <source>
        <strain evidence="8">UBA9015</strain>
    </source>
</reference>
<evidence type="ECO:0000259" key="7">
    <source>
        <dbReference type="PROSITE" id="PS50109"/>
    </source>
</evidence>
<keyword evidence="6" id="KW-0067">ATP-binding</keyword>
<dbReference type="EMBL" id="DOYJ01000199">
    <property type="protein sequence ID" value="HCB75914.1"/>
    <property type="molecule type" value="Genomic_DNA"/>
</dbReference>
<dbReference type="PANTHER" id="PTHR44936">
    <property type="entry name" value="SENSOR PROTEIN CREC"/>
    <property type="match status" value="1"/>
</dbReference>
<sequence>AEAGARAIEVTATAKDGELVLSVIDDGRGVPPGILAHLGKPYQSSKNRRGAGLGLFLAVNVLRVLGGTLSVANRALEGAEVVFRLPLAALTLEDAR</sequence>
<dbReference type="GO" id="GO:0005886">
    <property type="term" value="C:plasma membrane"/>
    <property type="evidence" value="ECO:0007669"/>
    <property type="project" value="TreeGrafter"/>
</dbReference>
<dbReference type="AlphaFoldDB" id="A0A3D0WD58"/>
<dbReference type="InterPro" id="IPR036890">
    <property type="entry name" value="HATPase_C_sf"/>
</dbReference>
<comment type="caution">
    <text evidence="8">The sequence shown here is derived from an EMBL/GenBank/DDBJ whole genome shotgun (WGS) entry which is preliminary data.</text>
</comment>
<evidence type="ECO:0000256" key="5">
    <source>
        <dbReference type="ARBA" id="ARBA00022777"/>
    </source>
</evidence>
<dbReference type="Gene3D" id="3.30.565.10">
    <property type="entry name" value="Histidine kinase-like ATPase, C-terminal domain"/>
    <property type="match status" value="1"/>
</dbReference>
<dbReference type="PROSITE" id="PS50109">
    <property type="entry name" value="HIS_KIN"/>
    <property type="match status" value="1"/>
</dbReference>
<dbReference type="PANTHER" id="PTHR44936:SF10">
    <property type="entry name" value="SENSOR PROTEIN RSTB"/>
    <property type="match status" value="1"/>
</dbReference>
<keyword evidence="3" id="KW-0808">Transferase</keyword>
<evidence type="ECO:0000256" key="1">
    <source>
        <dbReference type="ARBA" id="ARBA00000085"/>
    </source>
</evidence>
<proteinExistence type="predicted"/>
<dbReference type="GO" id="GO:0000155">
    <property type="term" value="F:phosphorelay sensor kinase activity"/>
    <property type="evidence" value="ECO:0007669"/>
    <property type="project" value="TreeGrafter"/>
</dbReference>
<accession>A0A3D0WD58</accession>
<dbReference type="InterPro" id="IPR003594">
    <property type="entry name" value="HATPase_dom"/>
</dbReference>
<feature type="non-terminal residue" evidence="8">
    <location>
        <position position="1"/>
    </location>
</feature>
<protein>
    <recommendedName>
        <fullName evidence="2">histidine kinase</fullName>
        <ecNumber evidence="2">2.7.13.3</ecNumber>
    </recommendedName>
</protein>
<dbReference type="SUPFAM" id="SSF55874">
    <property type="entry name" value="ATPase domain of HSP90 chaperone/DNA topoisomerase II/histidine kinase"/>
    <property type="match status" value="1"/>
</dbReference>